<dbReference type="SUPFAM" id="SSF52540">
    <property type="entry name" value="P-loop containing nucleoside triphosphate hydrolases"/>
    <property type="match status" value="1"/>
</dbReference>
<dbReference type="PANTHER" id="PTHR43394:SF1">
    <property type="entry name" value="ATP-BINDING CASSETTE SUB-FAMILY B MEMBER 10, MITOCHONDRIAL"/>
    <property type="match status" value="1"/>
</dbReference>
<dbReference type="GO" id="GO:0016887">
    <property type="term" value="F:ATP hydrolysis activity"/>
    <property type="evidence" value="ECO:0007669"/>
    <property type="project" value="InterPro"/>
</dbReference>
<dbReference type="PROSITE" id="PS50929">
    <property type="entry name" value="ABC_TM1F"/>
    <property type="match status" value="1"/>
</dbReference>
<evidence type="ECO:0000256" key="8">
    <source>
        <dbReference type="SAM" id="Phobius"/>
    </source>
</evidence>
<dbReference type="InterPro" id="IPR017871">
    <property type="entry name" value="ABC_transporter-like_CS"/>
</dbReference>
<feature type="transmembrane region" description="Helical" evidence="8">
    <location>
        <begin position="48"/>
        <end position="70"/>
    </location>
</feature>
<dbReference type="RefSeq" id="WP_188908530.1">
    <property type="nucleotide sequence ID" value="NZ_BMIQ01000003.1"/>
</dbReference>
<keyword evidence="3 8" id="KW-0812">Transmembrane</keyword>
<dbReference type="Pfam" id="PF00005">
    <property type="entry name" value="ABC_tran"/>
    <property type="match status" value="1"/>
</dbReference>
<evidence type="ECO:0000256" key="5">
    <source>
        <dbReference type="ARBA" id="ARBA00022840"/>
    </source>
</evidence>
<evidence type="ECO:0000256" key="1">
    <source>
        <dbReference type="ARBA" id="ARBA00004651"/>
    </source>
</evidence>
<dbReference type="GO" id="GO:0005886">
    <property type="term" value="C:plasma membrane"/>
    <property type="evidence" value="ECO:0007669"/>
    <property type="project" value="UniProtKB-SubCell"/>
</dbReference>
<dbReference type="Gene3D" id="3.40.50.300">
    <property type="entry name" value="P-loop containing nucleotide triphosphate hydrolases"/>
    <property type="match status" value="1"/>
</dbReference>
<evidence type="ECO:0000256" key="3">
    <source>
        <dbReference type="ARBA" id="ARBA00022692"/>
    </source>
</evidence>
<dbReference type="GO" id="GO:0045454">
    <property type="term" value="P:cell redox homeostasis"/>
    <property type="evidence" value="ECO:0007669"/>
    <property type="project" value="InterPro"/>
</dbReference>
<proteinExistence type="inferred from homology"/>
<dbReference type="InterPro" id="IPR011527">
    <property type="entry name" value="ABC1_TM_dom"/>
</dbReference>
<comment type="caution">
    <text evidence="11">The sequence shown here is derived from an EMBL/GenBank/DDBJ whole genome shotgun (WGS) entry which is preliminary data.</text>
</comment>
<keyword evidence="7 8" id="KW-0472">Membrane</keyword>
<dbReference type="EMBL" id="BMIQ01000003">
    <property type="protein sequence ID" value="GGE03430.1"/>
    <property type="molecule type" value="Genomic_DNA"/>
</dbReference>
<dbReference type="Gene3D" id="1.20.1560.10">
    <property type="entry name" value="ABC transporter type 1, transmembrane domain"/>
    <property type="match status" value="1"/>
</dbReference>
<sequence>MSALLAFRPLFAPHARGFLLALVLSIVGVGAGILLLGVSGWFLTAASLTTLGAAFNLFGPSAAVRGLSFLRIGARYGEKLAGHDATLRTLGTIRAWTFRRMLPRVSPADRAVRRGDLVSRLTADVDALDTVFLLAIGPLLASLAVGVGLFVALHHLLPQAAPIYAAGSLAAGLLVPLGLAIVGRSGGAAIRAASADLRAAALDGVDGHADLIAFGRADEAASDVSARAGRLGALRRRQCRRAAIGSAAVQFLAGATGLGVLLAGLAALESGTIGGPLLAGLVLAVLGSFEGSALILRGTSRLGEAQEAARRLRDLADRLPAIVEPAAPSCLPEGGSLACEWVTFGFDPARPVLRDVCLTVGTGEHVAIRGPSGSGKSALLHLFLRLSDPQGGRVLVSGIDVRRCGLSALRSRVAFLEQDAPVFLDTVRGNLLLGCPKARDEELWSTLEQVRLAPLVRSMPLGLDTPLGEAGRTLSAGEARRLCLARVLLSPAEILVLDEPTSGLDRQTEAAFLDDIAATCAGRTVVLATHADLPAGAFDRTFKLVNGGLVQEP</sequence>
<feature type="transmembrane region" description="Helical" evidence="8">
    <location>
        <begin position="130"/>
        <end position="157"/>
    </location>
</feature>
<dbReference type="InterPro" id="IPR014223">
    <property type="entry name" value="ABC_CydC/D"/>
</dbReference>
<dbReference type="GO" id="GO:0005524">
    <property type="term" value="F:ATP binding"/>
    <property type="evidence" value="ECO:0007669"/>
    <property type="project" value="UniProtKB-KW"/>
</dbReference>
<dbReference type="SMART" id="SM00382">
    <property type="entry name" value="AAA"/>
    <property type="match status" value="1"/>
</dbReference>
<keyword evidence="12" id="KW-1185">Reference proteome</keyword>
<evidence type="ECO:0000256" key="6">
    <source>
        <dbReference type="ARBA" id="ARBA00022989"/>
    </source>
</evidence>
<accession>A0A916ZMU9</accession>
<protein>
    <submittedName>
        <fullName evidence="11">Thiol reductant ABC exporter subunit CydC</fullName>
    </submittedName>
</protein>
<feature type="domain" description="ABC transporter" evidence="9">
    <location>
        <begin position="337"/>
        <end position="553"/>
    </location>
</feature>
<name>A0A916ZMU9_9HYPH</name>
<feature type="domain" description="ABC transmembrane type-1" evidence="10">
    <location>
        <begin position="19"/>
        <end position="304"/>
    </location>
</feature>
<reference evidence="11" key="1">
    <citation type="journal article" date="2014" name="Int. J. Syst. Evol. Microbiol.">
        <title>Complete genome sequence of Corynebacterium casei LMG S-19264T (=DSM 44701T), isolated from a smear-ripened cheese.</title>
        <authorList>
            <consortium name="US DOE Joint Genome Institute (JGI-PGF)"/>
            <person name="Walter F."/>
            <person name="Albersmeier A."/>
            <person name="Kalinowski J."/>
            <person name="Ruckert C."/>
        </authorList>
    </citation>
    <scope>NUCLEOTIDE SEQUENCE</scope>
    <source>
        <strain evidence="11">CGMCC 1.15367</strain>
    </source>
</reference>
<dbReference type="PANTHER" id="PTHR43394">
    <property type="entry name" value="ATP-DEPENDENT PERMEASE MDL1, MITOCHONDRIAL"/>
    <property type="match status" value="1"/>
</dbReference>
<feature type="transmembrane region" description="Helical" evidence="8">
    <location>
        <begin position="18"/>
        <end position="42"/>
    </location>
</feature>
<evidence type="ECO:0000256" key="7">
    <source>
        <dbReference type="ARBA" id="ARBA00023136"/>
    </source>
</evidence>
<dbReference type="InterPro" id="IPR027417">
    <property type="entry name" value="P-loop_NTPase"/>
</dbReference>
<dbReference type="GO" id="GO:0015421">
    <property type="term" value="F:ABC-type oligopeptide transporter activity"/>
    <property type="evidence" value="ECO:0007669"/>
    <property type="project" value="TreeGrafter"/>
</dbReference>
<reference evidence="11" key="2">
    <citation type="submission" date="2020-09" db="EMBL/GenBank/DDBJ databases">
        <authorList>
            <person name="Sun Q."/>
            <person name="Zhou Y."/>
        </authorList>
    </citation>
    <scope>NUCLEOTIDE SEQUENCE</scope>
    <source>
        <strain evidence="11">CGMCC 1.15367</strain>
    </source>
</reference>
<feature type="transmembrane region" description="Helical" evidence="8">
    <location>
        <begin position="273"/>
        <end position="296"/>
    </location>
</feature>
<evidence type="ECO:0000313" key="11">
    <source>
        <dbReference type="EMBL" id="GGE03430.1"/>
    </source>
</evidence>
<dbReference type="InterPro" id="IPR036640">
    <property type="entry name" value="ABC1_TM_sf"/>
</dbReference>
<dbReference type="InterPro" id="IPR039421">
    <property type="entry name" value="Type_1_exporter"/>
</dbReference>
<feature type="transmembrane region" description="Helical" evidence="8">
    <location>
        <begin position="242"/>
        <end position="267"/>
    </location>
</feature>
<evidence type="ECO:0000259" key="10">
    <source>
        <dbReference type="PROSITE" id="PS50929"/>
    </source>
</evidence>
<dbReference type="Proteomes" id="UP000644699">
    <property type="component" value="Unassembled WGS sequence"/>
</dbReference>
<dbReference type="InterPro" id="IPR003593">
    <property type="entry name" value="AAA+_ATPase"/>
</dbReference>
<feature type="transmembrane region" description="Helical" evidence="8">
    <location>
        <begin position="163"/>
        <end position="182"/>
    </location>
</feature>
<keyword evidence="5" id="KW-0067">ATP-binding</keyword>
<dbReference type="SUPFAM" id="SSF90123">
    <property type="entry name" value="ABC transporter transmembrane region"/>
    <property type="match status" value="1"/>
</dbReference>
<keyword evidence="6 8" id="KW-1133">Transmembrane helix</keyword>
<comment type="similarity">
    <text evidence="2">Belongs to the ABC transporter superfamily.</text>
</comment>
<dbReference type="GO" id="GO:0034775">
    <property type="term" value="P:glutathione transmembrane transport"/>
    <property type="evidence" value="ECO:0007669"/>
    <property type="project" value="InterPro"/>
</dbReference>
<dbReference type="NCBIfam" id="TIGR02868">
    <property type="entry name" value="CydC"/>
    <property type="match status" value="1"/>
</dbReference>
<evidence type="ECO:0000313" key="12">
    <source>
        <dbReference type="Proteomes" id="UP000644699"/>
    </source>
</evidence>
<evidence type="ECO:0000256" key="2">
    <source>
        <dbReference type="ARBA" id="ARBA00005417"/>
    </source>
</evidence>
<keyword evidence="4" id="KW-0547">Nucleotide-binding</keyword>
<gene>
    <name evidence="11" type="ORF">GCM10011390_22910</name>
</gene>
<dbReference type="PROSITE" id="PS00211">
    <property type="entry name" value="ABC_TRANSPORTER_1"/>
    <property type="match status" value="1"/>
</dbReference>
<comment type="subcellular location">
    <subcellularLocation>
        <location evidence="1">Cell membrane</location>
        <topology evidence="1">Multi-pass membrane protein</topology>
    </subcellularLocation>
</comment>
<organism evidence="11 12">
    <name type="scientific">Aureimonas endophytica</name>
    <dbReference type="NCBI Taxonomy" id="2027858"/>
    <lineage>
        <taxon>Bacteria</taxon>
        <taxon>Pseudomonadati</taxon>
        <taxon>Pseudomonadota</taxon>
        <taxon>Alphaproteobacteria</taxon>
        <taxon>Hyphomicrobiales</taxon>
        <taxon>Aurantimonadaceae</taxon>
        <taxon>Aureimonas</taxon>
    </lineage>
</organism>
<dbReference type="InterPro" id="IPR003439">
    <property type="entry name" value="ABC_transporter-like_ATP-bd"/>
</dbReference>
<dbReference type="AlphaFoldDB" id="A0A916ZMU9"/>
<dbReference type="PROSITE" id="PS50893">
    <property type="entry name" value="ABC_TRANSPORTER_2"/>
    <property type="match status" value="1"/>
</dbReference>
<evidence type="ECO:0000256" key="4">
    <source>
        <dbReference type="ARBA" id="ARBA00022741"/>
    </source>
</evidence>
<evidence type="ECO:0000259" key="9">
    <source>
        <dbReference type="PROSITE" id="PS50893"/>
    </source>
</evidence>